<proteinExistence type="predicted"/>
<sequence length="72" mass="8262">MEACSSLLIQLNQIYAVVGLELPNYMLLSHQKEFIQANGQLKTNSTQNYPSVEEQKEQIGQFNYDTDSFSSW</sequence>
<keyword evidence="2" id="KW-1185">Reference proteome</keyword>
<comment type="caution">
    <text evidence="1">The sequence shown here is derived from an EMBL/GenBank/DDBJ whole genome shotgun (WGS) entry which is preliminary data.</text>
</comment>
<name>A0A3S1AP88_9CYAN</name>
<dbReference type="AlphaFoldDB" id="A0A3S1AP88"/>
<gene>
    <name evidence="1" type="ORF">DSM106972_086280</name>
</gene>
<reference evidence="1" key="1">
    <citation type="submission" date="2018-12" db="EMBL/GenBank/DDBJ databases">
        <authorList>
            <person name="Will S."/>
            <person name="Neumann-Schaal M."/>
            <person name="Henke P."/>
        </authorList>
    </citation>
    <scope>NUCLEOTIDE SEQUENCE</scope>
    <source>
        <strain evidence="1">PCC 7102</strain>
    </source>
</reference>
<accession>A0A3S1AP88</accession>
<dbReference type="Proteomes" id="UP000271624">
    <property type="component" value="Unassembled WGS sequence"/>
</dbReference>
<evidence type="ECO:0000313" key="1">
    <source>
        <dbReference type="EMBL" id="RUS96605.1"/>
    </source>
</evidence>
<organism evidence="1 2">
    <name type="scientific">Dulcicalothrix desertica PCC 7102</name>
    <dbReference type="NCBI Taxonomy" id="232991"/>
    <lineage>
        <taxon>Bacteria</taxon>
        <taxon>Bacillati</taxon>
        <taxon>Cyanobacteriota</taxon>
        <taxon>Cyanophyceae</taxon>
        <taxon>Nostocales</taxon>
        <taxon>Calotrichaceae</taxon>
        <taxon>Dulcicalothrix</taxon>
    </lineage>
</organism>
<evidence type="ECO:0000313" key="2">
    <source>
        <dbReference type="Proteomes" id="UP000271624"/>
    </source>
</evidence>
<dbReference type="EMBL" id="RSCL01000035">
    <property type="protein sequence ID" value="RUS96605.1"/>
    <property type="molecule type" value="Genomic_DNA"/>
</dbReference>
<reference evidence="1" key="2">
    <citation type="journal article" date="2019" name="Genome Biol. Evol.">
        <title>Day and night: Metabolic profiles and evolutionary relationships of six axenic non-marine cyanobacteria.</title>
        <authorList>
            <person name="Will S.E."/>
            <person name="Henke P."/>
            <person name="Boedeker C."/>
            <person name="Huang S."/>
            <person name="Brinkmann H."/>
            <person name="Rohde M."/>
            <person name="Jarek M."/>
            <person name="Friedl T."/>
            <person name="Seufert S."/>
            <person name="Schumacher M."/>
            <person name="Overmann J."/>
            <person name="Neumann-Schaal M."/>
            <person name="Petersen J."/>
        </authorList>
    </citation>
    <scope>NUCLEOTIDE SEQUENCE [LARGE SCALE GENOMIC DNA]</scope>
    <source>
        <strain evidence="1">PCC 7102</strain>
    </source>
</reference>
<protein>
    <submittedName>
        <fullName evidence="1">Uncharacterized protein</fullName>
    </submittedName>
</protein>